<accession>A0A553C7P4</accession>
<keyword evidence="1" id="KW-1133">Transmembrane helix</keyword>
<evidence type="ECO:0000256" key="1">
    <source>
        <dbReference type="SAM" id="Phobius"/>
    </source>
</evidence>
<feature type="transmembrane region" description="Helical" evidence="1">
    <location>
        <begin position="36"/>
        <end position="56"/>
    </location>
</feature>
<dbReference type="InterPro" id="IPR025565">
    <property type="entry name" value="DUF4328"/>
</dbReference>
<keyword evidence="4" id="KW-1185">Reference proteome</keyword>
<dbReference type="EMBL" id="VJZR01000013">
    <property type="protein sequence ID" value="TRX16515.1"/>
    <property type="molecule type" value="Genomic_DNA"/>
</dbReference>
<evidence type="ECO:0000313" key="4">
    <source>
        <dbReference type="Proteomes" id="UP000318585"/>
    </source>
</evidence>
<dbReference type="AlphaFoldDB" id="A0A553C7P4"/>
<comment type="caution">
    <text evidence="3">The sequence shown here is derived from an EMBL/GenBank/DDBJ whole genome shotgun (WGS) entry which is preliminary data.</text>
</comment>
<protein>
    <submittedName>
        <fullName evidence="3">DUF4328 domain-containing protein</fullName>
    </submittedName>
</protein>
<gene>
    <name evidence="3" type="ORF">FNW17_13145</name>
</gene>
<sequence length="73" mass="8445">MSLWWTFWIIDWFVGRFAFKYAMKADTIEELTTSTIAQLISNATGIVVAIVTINVIQEYSSLERSMHKVKITE</sequence>
<feature type="domain" description="DUF4328" evidence="2">
    <location>
        <begin position="2"/>
        <end position="60"/>
    </location>
</feature>
<keyword evidence="1" id="KW-0812">Transmembrane</keyword>
<name>A0A553C7P4_9FLAO</name>
<proteinExistence type="predicted"/>
<dbReference type="Pfam" id="PF14219">
    <property type="entry name" value="DUF4328"/>
    <property type="match status" value="1"/>
</dbReference>
<dbReference type="Proteomes" id="UP000318585">
    <property type="component" value="Unassembled WGS sequence"/>
</dbReference>
<evidence type="ECO:0000313" key="3">
    <source>
        <dbReference type="EMBL" id="TRX16515.1"/>
    </source>
</evidence>
<reference evidence="3 4" key="1">
    <citation type="submission" date="2019-07" db="EMBL/GenBank/DDBJ databases">
        <title>Novel species of Flavobacterium.</title>
        <authorList>
            <person name="Liu Q."/>
            <person name="Xin Y.-H."/>
        </authorList>
    </citation>
    <scope>NUCLEOTIDE SEQUENCE [LARGE SCALE GENOMIC DNA]</scope>
    <source>
        <strain evidence="3 4">LB3P56</strain>
    </source>
</reference>
<evidence type="ECO:0000259" key="2">
    <source>
        <dbReference type="Pfam" id="PF14219"/>
    </source>
</evidence>
<keyword evidence="1" id="KW-0472">Membrane</keyword>
<organism evidence="3 4">
    <name type="scientific">Flavobacterium franklandianum</name>
    <dbReference type="NCBI Taxonomy" id="2594430"/>
    <lineage>
        <taxon>Bacteria</taxon>
        <taxon>Pseudomonadati</taxon>
        <taxon>Bacteroidota</taxon>
        <taxon>Flavobacteriia</taxon>
        <taxon>Flavobacteriales</taxon>
        <taxon>Flavobacteriaceae</taxon>
        <taxon>Flavobacterium</taxon>
    </lineage>
</organism>